<dbReference type="PATRIC" id="fig|33888.3.peg.2734"/>
<dbReference type="PROSITE" id="PS01124">
    <property type="entry name" value="HTH_ARAC_FAMILY_2"/>
    <property type="match status" value="1"/>
</dbReference>
<dbReference type="Gene3D" id="1.10.10.60">
    <property type="entry name" value="Homeodomain-like"/>
    <property type="match status" value="1"/>
</dbReference>
<dbReference type="InterPro" id="IPR050204">
    <property type="entry name" value="AraC_XylS_family_regulators"/>
</dbReference>
<feature type="domain" description="HTH araC/xylS-type" evidence="4">
    <location>
        <begin position="210"/>
        <end position="311"/>
    </location>
</feature>
<organism evidence="5 6">
    <name type="scientific">Rathayibacter tritici</name>
    <dbReference type="NCBI Taxonomy" id="33888"/>
    <lineage>
        <taxon>Bacteria</taxon>
        <taxon>Bacillati</taxon>
        <taxon>Actinomycetota</taxon>
        <taxon>Actinomycetes</taxon>
        <taxon>Micrococcales</taxon>
        <taxon>Microbacteriaceae</taxon>
        <taxon>Rathayibacter</taxon>
    </lineage>
</organism>
<dbReference type="Proteomes" id="UP000077071">
    <property type="component" value="Chromosome"/>
</dbReference>
<dbReference type="PANTHER" id="PTHR46796">
    <property type="entry name" value="HTH-TYPE TRANSCRIPTIONAL ACTIVATOR RHAS-RELATED"/>
    <property type="match status" value="1"/>
</dbReference>
<reference evidence="5 6" key="1">
    <citation type="submission" date="2016-05" db="EMBL/GenBank/DDBJ databases">
        <title>Complete genome sequence of Rathayibacter tritici NCPPB 1953.</title>
        <authorList>
            <person name="Park J."/>
            <person name="Lee H.-H."/>
            <person name="Lee S.-W."/>
            <person name="Seo Y.-S."/>
        </authorList>
    </citation>
    <scope>NUCLEOTIDE SEQUENCE [LARGE SCALE GENOMIC DNA]</scope>
    <source>
        <strain evidence="5 6">NCPPB 1953</strain>
    </source>
</reference>
<sequence>MIPRSTLLNPVSVPMGTGVRSVRLRGADGLASVRRTLDLTAEPPQGFRMDLLVGSVDRVRVLHVASTAFSACWPGDRAGGDVSVFVLPMEGALTVEAEAGVVVVSDGALALSEQEPVVLQAERPVRFLVLCIDEIGGDRMHRNQASRRLPPSPVTATARTLLRAFLADLDIDHAGQAEYLQGTLLRLGRVLGAERQDDALGRPGPRDMVEAAVQVVLADFADPRLDPSVIAQRCRVSLRSLQRAVAEERHTTLRDLLQSVRTRNALRLVEAAGEDIPLADIARNTGFTSPDRLRRAIVTETGLSPSEYRRRLQPDGREVG</sequence>
<dbReference type="GO" id="GO:0003700">
    <property type="term" value="F:DNA-binding transcription factor activity"/>
    <property type="evidence" value="ECO:0007669"/>
    <property type="project" value="InterPro"/>
</dbReference>
<keyword evidence="1" id="KW-0805">Transcription regulation</keyword>
<protein>
    <recommendedName>
        <fullName evidence="4">HTH araC/xylS-type domain-containing protein</fullName>
    </recommendedName>
</protein>
<accession>A0A160KV89</accession>
<evidence type="ECO:0000256" key="1">
    <source>
        <dbReference type="ARBA" id="ARBA00023015"/>
    </source>
</evidence>
<dbReference type="STRING" id="33888.A6122_2448"/>
<evidence type="ECO:0000259" key="4">
    <source>
        <dbReference type="PROSITE" id="PS01124"/>
    </source>
</evidence>
<dbReference type="InterPro" id="IPR009057">
    <property type="entry name" value="Homeodomain-like_sf"/>
</dbReference>
<dbReference type="GO" id="GO:0043565">
    <property type="term" value="F:sequence-specific DNA binding"/>
    <property type="evidence" value="ECO:0007669"/>
    <property type="project" value="InterPro"/>
</dbReference>
<dbReference type="OrthoDB" id="9799345at2"/>
<dbReference type="KEGG" id="rtn:A6122_2448"/>
<evidence type="ECO:0000313" key="5">
    <source>
        <dbReference type="EMBL" id="AND17564.1"/>
    </source>
</evidence>
<proteinExistence type="predicted"/>
<name>A0A160KV89_9MICO</name>
<evidence type="ECO:0000256" key="3">
    <source>
        <dbReference type="ARBA" id="ARBA00023163"/>
    </source>
</evidence>
<dbReference type="RefSeq" id="WP_068255607.1">
    <property type="nucleotide sequence ID" value="NZ_CP015515.1"/>
</dbReference>
<keyword evidence="3" id="KW-0804">Transcription</keyword>
<dbReference type="SMART" id="SM00342">
    <property type="entry name" value="HTH_ARAC"/>
    <property type="match status" value="1"/>
</dbReference>
<dbReference type="Pfam" id="PF12833">
    <property type="entry name" value="HTH_18"/>
    <property type="match status" value="1"/>
</dbReference>
<evidence type="ECO:0000256" key="2">
    <source>
        <dbReference type="ARBA" id="ARBA00023125"/>
    </source>
</evidence>
<keyword evidence="6" id="KW-1185">Reference proteome</keyword>
<dbReference type="InterPro" id="IPR018060">
    <property type="entry name" value="HTH_AraC"/>
</dbReference>
<dbReference type="EMBL" id="CP015515">
    <property type="protein sequence ID" value="AND17564.1"/>
    <property type="molecule type" value="Genomic_DNA"/>
</dbReference>
<gene>
    <name evidence="5" type="ORF">A6122_2448</name>
</gene>
<dbReference type="AlphaFoldDB" id="A0A160KV89"/>
<dbReference type="SUPFAM" id="SSF46689">
    <property type="entry name" value="Homeodomain-like"/>
    <property type="match status" value="1"/>
</dbReference>
<evidence type="ECO:0000313" key="6">
    <source>
        <dbReference type="Proteomes" id="UP000077071"/>
    </source>
</evidence>
<keyword evidence="2" id="KW-0238">DNA-binding</keyword>